<dbReference type="GO" id="GO:0050661">
    <property type="term" value="F:NADP binding"/>
    <property type="evidence" value="ECO:0007669"/>
    <property type="project" value="InterPro"/>
</dbReference>
<evidence type="ECO:0000256" key="9">
    <source>
        <dbReference type="ARBA" id="ARBA00022833"/>
    </source>
</evidence>
<keyword evidence="11 15" id="KW-0560">Oxidoreductase</keyword>
<feature type="binding site" evidence="17">
    <location>
        <position position="202"/>
    </location>
    <ligand>
        <name>NADP(+)</name>
        <dbReference type="ChEBI" id="CHEBI:58349"/>
    </ligand>
</feature>
<dbReference type="PROSITE" id="PS00903">
    <property type="entry name" value="CYT_DCMP_DEAMINASES_1"/>
    <property type="match status" value="1"/>
</dbReference>
<evidence type="ECO:0000256" key="12">
    <source>
        <dbReference type="ARBA" id="ARBA00023268"/>
    </source>
</evidence>
<comment type="similarity">
    <text evidence="4 15">In the N-terminal section; belongs to the cytidine and deoxycytidylate deaminase family.</text>
</comment>
<name>A0A1I6DIZ8_9FIRM</name>
<dbReference type="PIRSF" id="PIRSF006769">
    <property type="entry name" value="RibD"/>
    <property type="match status" value="1"/>
</dbReference>
<evidence type="ECO:0000256" key="13">
    <source>
        <dbReference type="ARBA" id="ARBA00049861"/>
    </source>
</evidence>
<comment type="similarity">
    <text evidence="5 15">In the C-terminal section; belongs to the HTP reductase family.</text>
</comment>
<dbReference type="EC" id="3.5.4.26" evidence="15"/>
<dbReference type="InterPro" id="IPR004794">
    <property type="entry name" value="Eubact_RibD"/>
</dbReference>
<evidence type="ECO:0000256" key="3">
    <source>
        <dbReference type="ARBA" id="ARBA00004910"/>
    </source>
</evidence>
<gene>
    <name evidence="20" type="ORF">SAMN05660706_11212</name>
</gene>
<dbReference type="PROSITE" id="PS51747">
    <property type="entry name" value="CYT_DCMP_DEAMINASES_2"/>
    <property type="match status" value="1"/>
</dbReference>
<protein>
    <recommendedName>
        <fullName evidence="15">Riboflavin biosynthesis protein RibD</fullName>
    </recommendedName>
    <domain>
        <recommendedName>
            <fullName evidence="15">Diaminohydroxyphosphoribosylaminopyrimidine deaminase</fullName>
            <shortName evidence="15">DRAP deaminase</shortName>
            <ecNumber evidence="15">3.5.4.26</ecNumber>
        </recommendedName>
        <alternativeName>
            <fullName evidence="15">Riboflavin-specific deaminase</fullName>
        </alternativeName>
    </domain>
    <domain>
        <recommendedName>
            <fullName evidence="15">5-amino-6-(5-phosphoribosylamino)uracil reductase</fullName>
            <ecNumber evidence="15">1.1.1.193</ecNumber>
        </recommendedName>
        <alternativeName>
            <fullName evidence="15">HTP reductase</fullName>
        </alternativeName>
    </domain>
</protein>
<sequence>MKDADKYYMQMALDLAAKAMGRTSPNPMVGAVVVRGGEVVGRGYHARAGTPHAEVHALREAGNSARGATLYVTLEPCCHHGRTGPCTEAVIEAGISRVVLAMSDPNPLVAGKGVQRLREAGLQVETGVLEEASRKLNEVFIKYITTRLPFVVLKTAMSLDGKIATAGGESQWITGPYSREYVHHLRDRYDAILVGVGTVLADNPSLTARLPSGGGRDPVRVILDSRARTPQNAKVVTQASRAPTIIVTTPGAPPERVRALQEAGAEIIEVPREDAGVNLALLLRELGRREITGVLVEGGARINGSFVKANLVDKVYWFMAPKIIGGAEAPGPVGGSGFSRLNDALQVQDITIYRFGEDICLEGYAK</sequence>
<dbReference type="EMBL" id="FOYM01000012">
    <property type="protein sequence ID" value="SFR05406.1"/>
    <property type="molecule type" value="Genomic_DNA"/>
</dbReference>
<evidence type="ECO:0000256" key="5">
    <source>
        <dbReference type="ARBA" id="ARBA00007417"/>
    </source>
</evidence>
<keyword evidence="7 15" id="KW-0479">Metal-binding</keyword>
<feature type="domain" description="CMP/dCMP-type deaminase" evidence="19">
    <location>
        <begin position="3"/>
        <end position="125"/>
    </location>
</feature>
<keyword evidence="8 15" id="KW-0378">Hydrolase</keyword>
<dbReference type="FunFam" id="3.40.140.10:FF:000025">
    <property type="entry name" value="Riboflavin biosynthesis protein RibD"/>
    <property type="match status" value="1"/>
</dbReference>
<dbReference type="Gene3D" id="3.40.430.10">
    <property type="entry name" value="Dihydrofolate Reductase, subunit A"/>
    <property type="match status" value="1"/>
</dbReference>
<dbReference type="InterPro" id="IPR024072">
    <property type="entry name" value="DHFR-like_dom_sf"/>
</dbReference>
<evidence type="ECO:0000256" key="10">
    <source>
        <dbReference type="ARBA" id="ARBA00022857"/>
    </source>
</evidence>
<proteinExistence type="inferred from homology"/>
<dbReference type="GO" id="GO:0009231">
    <property type="term" value="P:riboflavin biosynthetic process"/>
    <property type="evidence" value="ECO:0007669"/>
    <property type="project" value="UniProtKB-UniPathway"/>
</dbReference>
<evidence type="ECO:0000313" key="20">
    <source>
        <dbReference type="EMBL" id="SFR05406.1"/>
    </source>
</evidence>
<feature type="binding site" evidence="17">
    <location>
        <position position="206"/>
    </location>
    <ligand>
        <name>substrate</name>
    </ligand>
</feature>
<dbReference type="InterPro" id="IPR016193">
    <property type="entry name" value="Cytidine_deaminase-like"/>
</dbReference>
<dbReference type="GO" id="GO:0008270">
    <property type="term" value="F:zinc ion binding"/>
    <property type="evidence" value="ECO:0007669"/>
    <property type="project" value="InterPro"/>
</dbReference>
<evidence type="ECO:0000256" key="2">
    <source>
        <dbReference type="ARBA" id="ARBA00004882"/>
    </source>
</evidence>
<comment type="function">
    <text evidence="1 15">Converts 2,5-diamino-6-(ribosylamino)-4(3h)-pyrimidinone 5'-phosphate into 5-amino-6-(ribosylamino)-2,4(1h,3h)-pyrimidinedione 5'-phosphate.</text>
</comment>
<keyword evidence="6 15" id="KW-0686">Riboflavin biosynthesis</keyword>
<dbReference type="NCBIfam" id="TIGR00326">
    <property type="entry name" value="eubact_ribD"/>
    <property type="match status" value="1"/>
</dbReference>
<feature type="binding site" evidence="17">
    <location>
        <position position="170"/>
    </location>
    <ligand>
        <name>substrate</name>
    </ligand>
</feature>
<dbReference type="PANTHER" id="PTHR38011:SF7">
    <property type="entry name" value="2,5-DIAMINO-6-RIBOSYLAMINO-4(3H)-PYRIMIDINONE 5'-PHOSPHATE REDUCTASE"/>
    <property type="match status" value="1"/>
</dbReference>
<dbReference type="UniPathway" id="UPA00275">
    <property type="reaction ID" value="UER00401"/>
</dbReference>
<dbReference type="InterPro" id="IPR011549">
    <property type="entry name" value="RibD_C"/>
</dbReference>
<dbReference type="SUPFAM" id="SSF53927">
    <property type="entry name" value="Cytidine deaminase-like"/>
    <property type="match status" value="1"/>
</dbReference>
<evidence type="ECO:0000256" key="1">
    <source>
        <dbReference type="ARBA" id="ARBA00002151"/>
    </source>
</evidence>
<evidence type="ECO:0000256" key="17">
    <source>
        <dbReference type="PIRSR" id="PIRSR006769-2"/>
    </source>
</evidence>
<feature type="binding site" evidence="17">
    <location>
        <position position="198"/>
    </location>
    <ligand>
        <name>NADP(+)</name>
        <dbReference type="ChEBI" id="CHEBI:58349"/>
    </ligand>
</feature>
<feature type="binding site" evidence="17">
    <location>
        <position position="297"/>
    </location>
    <ligand>
        <name>substrate</name>
    </ligand>
</feature>
<feature type="binding site" evidence="18">
    <location>
        <position position="52"/>
    </location>
    <ligand>
        <name>Zn(2+)</name>
        <dbReference type="ChEBI" id="CHEBI:29105"/>
        <note>catalytic</note>
    </ligand>
</feature>
<evidence type="ECO:0000256" key="8">
    <source>
        <dbReference type="ARBA" id="ARBA00022801"/>
    </source>
</evidence>
<dbReference type="InterPro" id="IPR050765">
    <property type="entry name" value="Riboflavin_Biosynth_HTPR"/>
</dbReference>
<evidence type="ECO:0000256" key="14">
    <source>
        <dbReference type="ARBA" id="ARBA00049886"/>
    </source>
</evidence>
<evidence type="ECO:0000256" key="11">
    <source>
        <dbReference type="ARBA" id="ARBA00023002"/>
    </source>
</evidence>
<comment type="cofactor">
    <cofactor evidence="15 18">
        <name>Zn(2+)</name>
        <dbReference type="ChEBI" id="CHEBI:29105"/>
    </cofactor>
    <text evidence="15 18">Binds 1 zinc ion.</text>
</comment>
<comment type="catalytic activity">
    <reaction evidence="13 15">
        <text>5-amino-6-(5-phospho-D-ribitylamino)uracil + NADP(+) = 5-amino-6-(5-phospho-D-ribosylamino)uracil + NADPH + H(+)</text>
        <dbReference type="Rhea" id="RHEA:17845"/>
        <dbReference type="ChEBI" id="CHEBI:15378"/>
        <dbReference type="ChEBI" id="CHEBI:57783"/>
        <dbReference type="ChEBI" id="CHEBI:58349"/>
        <dbReference type="ChEBI" id="CHEBI:58421"/>
        <dbReference type="ChEBI" id="CHEBI:58453"/>
        <dbReference type="EC" id="1.1.1.193"/>
    </reaction>
</comment>
<dbReference type="InterPro" id="IPR002125">
    <property type="entry name" value="CMP_dCMP_dom"/>
</dbReference>
<dbReference type="InterPro" id="IPR002734">
    <property type="entry name" value="RibDG_C"/>
</dbReference>
<feature type="binding site" evidence="17">
    <location>
        <position position="172"/>
    </location>
    <ligand>
        <name>NADP(+)</name>
        <dbReference type="ChEBI" id="CHEBI:58349"/>
    </ligand>
</feature>
<feature type="active site" description="Proton donor" evidence="16">
    <location>
        <position position="54"/>
    </location>
</feature>
<reference evidence="21" key="1">
    <citation type="submission" date="2016-10" db="EMBL/GenBank/DDBJ databases">
        <authorList>
            <person name="Varghese N."/>
            <person name="Submissions S."/>
        </authorList>
    </citation>
    <scope>NUCLEOTIDE SEQUENCE [LARGE SCALE GENOMIC DNA]</scope>
    <source>
        <strain evidence="21">DSM 3669</strain>
    </source>
</reference>
<dbReference type="GO" id="GO:0008835">
    <property type="term" value="F:diaminohydroxyphosphoribosylaminopyrimidine deaminase activity"/>
    <property type="evidence" value="ECO:0007669"/>
    <property type="project" value="UniProtKB-EC"/>
</dbReference>
<dbReference type="NCBIfam" id="TIGR00227">
    <property type="entry name" value="ribD_Cterm"/>
    <property type="match status" value="1"/>
</dbReference>
<dbReference type="Proteomes" id="UP000199584">
    <property type="component" value="Unassembled WGS sequence"/>
</dbReference>
<dbReference type="Pfam" id="PF01872">
    <property type="entry name" value="RibD_C"/>
    <property type="match status" value="1"/>
</dbReference>
<feature type="binding site" evidence="18">
    <location>
        <position position="77"/>
    </location>
    <ligand>
        <name>Zn(2+)</name>
        <dbReference type="ChEBI" id="CHEBI:29105"/>
        <note>catalytic</note>
    </ligand>
</feature>
<feature type="binding site" evidence="17">
    <location>
        <position position="225"/>
    </location>
    <ligand>
        <name>NADP(+)</name>
        <dbReference type="ChEBI" id="CHEBI:58349"/>
    </ligand>
</feature>
<feature type="binding site" evidence="17">
    <location>
        <position position="186"/>
    </location>
    <ligand>
        <name>substrate</name>
    </ligand>
</feature>
<comment type="catalytic activity">
    <reaction evidence="14 15">
        <text>2,5-diamino-6-hydroxy-4-(5-phosphoribosylamino)-pyrimidine + H2O + H(+) = 5-amino-6-(5-phospho-D-ribosylamino)uracil + NH4(+)</text>
        <dbReference type="Rhea" id="RHEA:21868"/>
        <dbReference type="ChEBI" id="CHEBI:15377"/>
        <dbReference type="ChEBI" id="CHEBI:15378"/>
        <dbReference type="ChEBI" id="CHEBI:28938"/>
        <dbReference type="ChEBI" id="CHEBI:58453"/>
        <dbReference type="ChEBI" id="CHEBI:58614"/>
        <dbReference type="EC" id="3.5.4.26"/>
    </reaction>
</comment>
<evidence type="ECO:0000256" key="4">
    <source>
        <dbReference type="ARBA" id="ARBA00005259"/>
    </source>
</evidence>
<organism evidence="20 21">
    <name type="scientific">Desulfoscipio geothermicus DSM 3669</name>
    <dbReference type="NCBI Taxonomy" id="1121426"/>
    <lineage>
        <taxon>Bacteria</taxon>
        <taxon>Bacillati</taxon>
        <taxon>Bacillota</taxon>
        <taxon>Clostridia</taxon>
        <taxon>Eubacteriales</taxon>
        <taxon>Desulfallaceae</taxon>
        <taxon>Desulfoscipio</taxon>
    </lineage>
</organism>
<evidence type="ECO:0000256" key="15">
    <source>
        <dbReference type="PIRNR" id="PIRNR006769"/>
    </source>
</evidence>
<dbReference type="InterPro" id="IPR016192">
    <property type="entry name" value="APOBEC/CMP_deaminase_Zn-bd"/>
</dbReference>
<feature type="binding site" evidence="17">
    <location>
        <position position="156"/>
    </location>
    <ligand>
        <name>NADP(+)</name>
        <dbReference type="ChEBI" id="CHEBI:58349"/>
    </ligand>
</feature>
<dbReference type="Gene3D" id="3.40.140.10">
    <property type="entry name" value="Cytidine Deaminase, domain 2"/>
    <property type="match status" value="1"/>
</dbReference>
<dbReference type="SUPFAM" id="SSF53597">
    <property type="entry name" value="Dihydrofolate reductase-like"/>
    <property type="match status" value="1"/>
</dbReference>
<dbReference type="EC" id="1.1.1.193" evidence="15"/>
<keyword evidence="12" id="KW-0511">Multifunctional enzyme</keyword>
<evidence type="ECO:0000256" key="7">
    <source>
        <dbReference type="ARBA" id="ARBA00022723"/>
    </source>
</evidence>
<evidence type="ECO:0000313" key="21">
    <source>
        <dbReference type="Proteomes" id="UP000199584"/>
    </source>
</evidence>
<dbReference type="CDD" id="cd01284">
    <property type="entry name" value="Riboflavin_deaminase-reductase"/>
    <property type="match status" value="1"/>
</dbReference>
<comment type="pathway">
    <text evidence="3 15">Cofactor biosynthesis; riboflavin biosynthesis; 5-amino-6-(D-ribitylamino)uracil from GTP: step 3/4.</text>
</comment>
<feature type="binding site" evidence="17">
    <location>
        <begin position="299"/>
        <end position="305"/>
    </location>
    <ligand>
        <name>NADP(+)</name>
        <dbReference type="ChEBI" id="CHEBI:58349"/>
    </ligand>
</feature>
<dbReference type="PANTHER" id="PTHR38011">
    <property type="entry name" value="DIHYDROFOLATE REDUCTASE FAMILY PROTEIN (AFU_ORTHOLOGUE AFUA_8G06820)"/>
    <property type="match status" value="1"/>
</dbReference>
<keyword evidence="21" id="KW-1185">Reference proteome</keyword>
<comment type="pathway">
    <text evidence="2 15">Cofactor biosynthesis; riboflavin biosynthesis; 5-amino-6-(D-ribitylamino)uracil from GTP: step 2/4.</text>
</comment>
<accession>A0A1I6DIZ8</accession>
<evidence type="ECO:0000259" key="19">
    <source>
        <dbReference type="PROSITE" id="PS51747"/>
    </source>
</evidence>
<keyword evidence="9 15" id="KW-0862">Zinc</keyword>
<evidence type="ECO:0000256" key="18">
    <source>
        <dbReference type="PIRSR" id="PIRSR006769-3"/>
    </source>
</evidence>
<feature type="binding site" evidence="17">
    <location>
        <position position="209"/>
    </location>
    <ligand>
        <name>substrate</name>
    </ligand>
</feature>
<feature type="binding site" evidence="18">
    <location>
        <position position="86"/>
    </location>
    <ligand>
        <name>Zn(2+)</name>
        <dbReference type="ChEBI" id="CHEBI:29105"/>
        <note>catalytic</note>
    </ligand>
</feature>
<dbReference type="Pfam" id="PF00383">
    <property type="entry name" value="dCMP_cyt_deam_1"/>
    <property type="match status" value="1"/>
</dbReference>
<dbReference type="GO" id="GO:0008703">
    <property type="term" value="F:5-amino-6-(5-phosphoribosylamino)uracil reductase activity"/>
    <property type="evidence" value="ECO:0007669"/>
    <property type="project" value="UniProtKB-EC"/>
</dbReference>
<evidence type="ECO:0000256" key="16">
    <source>
        <dbReference type="PIRSR" id="PIRSR006769-1"/>
    </source>
</evidence>
<evidence type="ECO:0000256" key="6">
    <source>
        <dbReference type="ARBA" id="ARBA00022619"/>
    </source>
</evidence>
<dbReference type="STRING" id="39060.SAMN05660706_11212"/>
<dbReference type="AlphaFoldDB" id="A0A1I6DIZ8"/>
<keyword evidence="10 15" id="KW-0521">NADP</keyword>